<protein>
    <submittedName>
        <fullName evidence="2">Uncharacterized protein</fullName>
    </submittedName>
</protein>
<reference evidence="2 3" key="1">
    <citation type="journal article" date="2023" name="Hortic Res">
        <title>Pangenome of water caltrop reveals structural variations and asymmetric subgenome divergence after allopolyploidization.</title>
        <authorList>
            <person name="Zhang X."/>
            <person name="Chen Y."/>
            <person name="Wang L."/>
            <person name="Yuan Y."/>
            <person name="Fang M."/>
            <person name="Shi L."/>
            <person name="Lu R."/>
            <person name="Comes H.P."/>
            <person name="Ma Y."/>
            <person name="Chen Y."/>
            <person name="Huang G."/>
            <person name="Zhou Y."/>
            <person name="Zheng Z."/>
            <person name="Qiu Y."/>
        </authorList>
    </citation>
    <scope>NUCLEOTIDE SEQUENCE [LARGE SCALE GENOMIC DNA]</scope>
    <source>
        <strain evidence="2">F231</strain>
    </source>
</reference>
<keyword evidence="3" id="KW-1185">Reference proteome</keyword>
<feature type="compositionally biased region" description="Polar residues" evidence="1">
    <location>
        <begin position="180"/>
        <end position="193"/>
    </location>
</feature>
<sequence length="233" mass="25836">MTASYPSNMHLFLDERSTQLTLGKIRLEEREFGDDAHSRQPRVFKGGWSRGIESWIQNGELSCGALRQDILLLRSQVPRGCPASCMMMMQLCALCPGFLSKSAGSGMCWGQMMPCGIDCSRRDGVRNGLPRVPPLARNRGRMHMREPTIIREGDCYYTVYQGKIQSYLGSRAKKRRIGSPPSTMNDQSGQGQNPELEETSSPPSPGTEVVDKMLFVLGDLQMAMIEAGRSGLL</sequence>
<evidence type="ECO:0000313" key="3">
    <source>
        <dbReference type="Proteomes" id="UP001346149"/>
    </source>
</evidence>
<evidence type="ECO:0000313" key="2">
    <source>
        <dbReference type="EMBL" id="KAK4787578.1"/>
    </source>
</evidence>
<name>A0AAN7R6F6_TRANT</name>
<gene>
    <name evidence="2" type="ORF">SAY86_011411</name>
</gene>
<dbReference type="EMBL" id="JAXQNO010000012">
    <property type="protein sequence ID" value="KAK4787578.1"/>
    <property type="molecule type" value="Genomic_DNA"/>
</dbReference>
<evidence type="ECO:0000256" key="1">
    <source>
        <dbReference type="SAM" id="MobiDB-lite"/>
    </source>
</evidence>
<organism evidence="2 3">
    <name type="scientific">Trapa natans</name>
    <name type="common">Water chestnut</name>
    <dbReference type="NCBI Taxonomy" id="22666"/>
    <lineage>
        <taxon>Eukaryota</taxon>
        <taxon>Viridiplantae</taxon>
        <taxon>Streptophyta</taxon>
        <taxon>Embryophyta</taxon>
        <taxon>Tracheophyta</taxon>
        <taxon>Spermatophyta</taxon>
        <taxon>Magnoliopsida</taxon>
        <taxon>eudicotyledons</taxon>
        <taxon>Gunneridae</taxon>
        <taxon>Pentapetalae</taxon>
        <taxon>rosids</taxon>
        <taxon>malvids</taxon>
        <taxon>Myrtales</taxon>
        <taxon>Lythraceae</taxon>
        <taxon>Trapa</taxon>
    </lineage>
</organism>
<dbReference type="Proteomes" id="UP001346149">
    <property type="component" value="Unassembled WGS sequence"/>
</dbReference>
<feature type="region of interest" description="Disordered" evidence="1">
    <location>
        <begin position="171"/>
        <end position="209"/>
    </location>
</feature>
<accession>A0AAN7R6F6</accession>
<comment type="caution">
    <text evidence="2">The sequence shown here is derived from an EMBL/GenBank/DDBJ whole genome shotgun (WGS) entry which is preliminary data.</text>
</comment>
<proteinExistence type="predicted"/>
<dbReference type="AlphaFoldDB" id="A0AAN7R6F6"/>